<dbReference type="AlphaFoldDB" id="A0AAD5U1Z2"/>
<accession>A0AAD5U1Z2</accession>
<reference evidence="6" key="1">
    <citation type="submission" date="2020-05" db="EMBL/GenBank/DDBJ databases">
        <title>Phylogenomic resolution of chytrid fungi.</title>
        <authorList>
            <person name="Stajich J.E."/>
            <person name="Amses K."/>
            <person name="Simmons R."/>
            <person name="Seto K."/>
            <person name="Myers J."/>
            <person name="Bonds A."/>
            <person name="Quandt C.A."/>
            <person name="Barry K."/>
            <person name="Liu P."/>
            <person name="Grigoriev I."/>
            <person name="Longcore J.E."/>
            <person name="James T.Y."/>
        </authorList>
    </citation>
    <scope>NUCLEOTIDE SEQUENCE</scope>
    <source>
        <strain evidence="6">JEL0476</strain>
    </source>
</reference>
<dbReference type="SUPFAM" id="SSF50044">
    <property type="entry name" value="SH3-domain"/>
    <property type="match status" value="1"/>
</dbReference>
<comment type="caution">
    <text evidence="6">The sequence shown here is derived from an EMBL/GenBank/DDBJ whole genome shotgun (WGS) entry which is preliminary data.</text>
</comment>
<dbReference type="Gene3D" id="2.30.30.40">
    <property type="entry name" value="SH3 Domains"/>
    <property type="match status" value="1"/>
</dbReference>
<name>A0AAD5U1Z2_9FUNG</name>
<keyword evidence="4" id="KW-0812">Transmembrane</keyword>
<sequence length="476" mass="51414">MNTLLISRPTLSFMRAPLSTQLGQNFRYYDPDFEQKQPSSGSTNGSVINSLKVGAGSSGYYGNTYHNFEVPKYVNSLVMNTDNSKKGFSVSDGFKRDSPNSPQTVTVTDFDAWFNQYLGNVEAFSNWVKAVSGCNDSNFLATNVRYIKSSMCALLVLAEPPCNSETVPNICSSTLSVFSNQFSTDFGLPDNSSQIDPAKCNQVNSDTNLLRSFKEMVNTQPSSNCIPGTEEEVLQCGFSDLNLAKAYCAEVNPADNCCNSQRIGFTAVTDPLKLLPGENLLQPSATLSSSNLNPTAQASKSPTVSGSAVPISSSNPVQGGVVADNMWTTPVIIGVSFACFVALLAIVLTTVLLTRQKKTQSFGKTIGETPIPYKNNSNDVDASSQSTLNADKNAISVAETMQAIYNYVPNLSDEIYLYIGDPIIVKNSFDDGWALGYNMTTKMEGSFPLACVGPFNEGQRGNGEASWIDRNSSLYL</sequence>
<evidence type="ECO:0000313" key="6">
    <source>
        <dbReference type="EMBL" id="KAJ3220318.1"/>
    </source>
</evidence>
<protein>
    <recommendedName>
        <fullName evidence="5">SH3 domain-containing protein</fullName>
    </recommendedName>
</protein>
<dbReference type="PROSITE" id="PS50002">
    <property type="entry name" value="SH3"/>
    <property type="match status" value="1"/>
</dbReference>
<keyword evidence="4" id="KW-0472">Membrane</keyword>
<keyword evidence="7" id="KW-1185">Reference proteome</keyword>
<dbReference type="InterPro" id="IPR001452">
    <property type="entry name" value="SH3_domain"/>
</dbReference>
<dbReference type="SMART" id="SM00326">
    <property type="entry name" value="SH3"/>
    <property type="match status" value="1"/>
</dbReference>
<keyword evidence="4" id="KW-1133">Transmembrane helix</keyword>
<dbReference type="InterPro" id="IPR036028">
    <property type="entry name" value="SH3-like_dom_sf"/>
</dbReference>
<organism evidence="6 7">
    <name type="scientific">Clydaea vesicula</name>
    <dbReference type="NCBI Taxonomy" id="447962"/>
    <lineage>
        <taxon>Eukaryota</taxon>
        <taxon>Fungi</taxon>
        <taxon>Fungi incertae sedis</taxon>
        <taxon>Chytridiomycota</taxon>
        <taxon>Chytridiomycota incertae sedis</taxon>
        <taxon>Chytridiomycetes</taxon>
        <taxon>Lobulomycetales</taxon>
        <taxon>Lobulomycetaceae</taxon>
        <taxon>Clydaea</taxon>
    </lineage>
</organism>
<evidence type="ECO:0000256" key="4">
    <source>
        <dbReference type="SAM" id="Phobius"/>
    </source>
</evidence>
<evidence type="ECO:0000259" key="5">
    <source>
        <dbReference type="PROSITE" id="PS50002"/>
    </source>
</evidence>
<feature type="region of interest" description="Disordered" evidence="3">
    <location>
        <begin position="285"/>
        <end position="310"/>
    </location>
</feature>
<evidence type="ECO:0000256" key="2">
    <source>
        <dbReference type="PROSITE-ProRule" id="PRU00192"/>
    </source>
</evidence>
<keyword evidence="1 2" id="KW-0728">SH3 domain</keyword>
<evidence type="ECO:0000256" key="1">
    <source>
        <dbReference type="ARBA" id="ARBA00022443"/>
    </source>
</evidence>
<proteinExistence type="predicted"/>
<feature type="transmembrane region" description="Helical" evidence="4">
    <location>
        <begin position="331"/>
        <end position="354"/>
    </location>
</feature>
<feature type="domain" description="SH3" evidence="5">
    <location>
        <begin position="396"/>
        <end position="457"/>
    </location>
</feature>
<gene>
    <name evidence="6" type="ORF">HK099_004390</name>
</gene>
<dbReference type="Pfam" id="PF00018">
    <property type="entry name" value="SH3_1"/>
    <property type="match status" value="1"/>
</dbReference>
<feature type="non-terminal residue" evidence="6">
    <location>
        <position position="476"/>
    </location>
</feature>
<evidence type="ECO:0000256" key="3">
    <source>
        <dbReference type="SAM" id="MobiDB-lite"/>
    </source>
</evidence>
<evidence type="ECO:0000313" key="7">
    <source>
        <dbReference type="Proteomes" id="UP001211065"/>
    </source>
</evidence>
<dbReference type="Proteomes" id="UP001211065">
    <property type="component" value="Unassembled WGS sequence"/>
</dbReference>
<dbReference type="EMBL" id="JADGJW010000307">
    <property type="protein sequence ID" value="KAJ3220318.1"/>
    <property type="molecule type" value="Genomic_DNA"/>
</dbReference>